<feature type="modified residue" description="Phosphohistidine" evidence="1">
    <location>
        <position position="50"/>
    </location>
</feature>
<evidence type="ECO:0000313" key="4">
    <source>
        <dbReference type="Proteomes" id="UP000177026"/>
    </source>
</evidence>
<dbReference type="Proteomes" id="UP000177026">
    <property type="component" value="Unassembled WGS sequence"/>
</dbReference>
<dbReference type="EMBL" id="MFZI01000009">
    <property type="protein sequence ID" value="OGK22069.1"/>
    <property type="molecule type" value="Genomic_DNA"/>
</dbReference>
<dbReference type="Gene3D" id="1.20.120.160">
    <property type="entry name" value="HPT domain"/>
    <property type="match status" value="1"/>
</dbReference>
<feature type="domain" description="HPt" evidence="2">
    <location>
        <begin position="1"/>
        <end position="110"/>
    </location>
</feature>
<dbReference type="InterPro" id="IPR008207">
    <property type="entry name" value="Sig_transdc_His_kin_Hpt_dom"/>
</dbReference>
<keyword evidence="1" id="KW-0597">Phosphoprotein</keyword>
<comment type="caution">
    <text evidence="3">The sequence shown here is derived from an EMBL/GenBank/DDBJ whole genome shotgun (WGS) entry which is preliminary data.</text>
</comment>
<dbReference type="PROSITE" id="PS50894">
    <property type="entry name" value="HPT"/>
    <property type="match status" value="1"/>
</dbReference>
<evidence type="ECO:0000313" key="3">
    <source>
        <dbReference type="EMBL" id="OGK22069.1"/>
    </source>
</evidence>
<dbReference type="InterPro" id="IPR036641">
    <property type="entry name" value="HPT_dom_sf"/>
</dbReference>
<name>A0A1F7GSG6_9BACT</name>
<reference evidence="3 4" key="1">
    <citation type="journal article" date="2016" name="Nat. Commun.">
        <title>Thousands of microbial genomes shed light on interconnected biogeochemical processes in an aquifer system.</title>
        <authorList>
            <person name="Anantharaman K."/>
            <person name="Brown C.T."/>
            <person name="Hug L.A."/>
            <person name="Sharon I."/>
            <person name="Castelle C.J."/>
            <person name="Probst A.J."/>
            <person name="Thomas B.C."/>
            <person name="Singh A."/>
            <person name="Wilkins M.J."/>
            <person name="Karaoz U."/>
            <person name="Brodie E.L."/>
            <person name="Williams K.H."/>
            <person name="Hubbard S.S."/>
            <person name="Banfield J.F."/>
        </authorList>
    </citation>
    <scope>NUCLEOTIDE SEQUENCE [LARGE SCALE GENOMIC DNA]</scope>
</reference>
<dbReference type="GO" id="GO:0000160">
    <property type="term" value="P:phosphorelay signal transduction system"/>
    <property type="evidence" value="ECO:0007669"/>
    <property type="project" value="InterPro"/>
</dbReference>
<evidence type="ECO:0000256" key="1">
    <source>
        <dbReference type="PROSITE-ProRule" id="PRU00110"/>
    </source>
</evidence>
<sequence length="127" mass="14646">MHTSLLNYLPLYIETCQDSLVMLRDNLLYITDRDIRINSKALTEIYRIVHIIKSRSLFMGFMQMGELAADLEKLLGKLKDNSKIPDAILTQVIKQSIRSMELDLESIKTTTNEIDLDAQILSLKKFI</sequence>
<organism evidence="3 4">
    <name type="scientific">Candidatus Roizmanbacteria bacterium RIFCSPHIGHO2_01_FULL_39_8</name>
    <dbReference type="NCBI Taxonomy" id="1802033"/>
    <lineage>
        <taxon>Bacteria</taxon>
        <taxon>Candidatus Roizmaniibacteriota</taxon>
    </lineage>
</organism>
<proteinExistence type="predicted"/>
<gene>
    <name evidence="3" type="ORF">A2866_05835</name>
</gene>
<accession>A0A1F7GSG6</accession>
<evidence type="ECO:0000259" key="2">
    <source>
        <dbReference type="PROSITE" id="PS50894"/>
    </source>
</evidence>
<dbReference type="SUPFAM" id="SSF47226">
    <property type="entry name" value="Histidine-containing phosphotransfer domain, HPT domain"/>
    <property type="match status" value="1"/>
</dbReference>
<dbReference type="Pfam" id="PF01627">
    <property type="entry name" value="Hpt"/>
    <property type="match status" value="1"/>
</dbReference>
<dbReference type="AlphaFoldDB" id="A0A1F7GSG6"/>
<protein>
    <recommendedName>
        <fullName evidence="2">HPt domain-containing protein</fullName>
    </recommendedName>
</protein>